<keyword evidence="3" id="KW-1185">Reference proteome</keyword>
<proteinExistence type="predicted"/>
<accession>A0A5C6F5H3</accession>
<organism evidence="2 3">
    <name type="scientific">Rubripirellula reticaptiva</name>
    <dbReference type="NCBI Taxonomy" id="2528013"/>
    <lineage>
        <taxon>Bacteria</taxon>
        <taxon>Pseudomonadati</taxon>
        <taxon>Planctomycetota</taxon>
        <taxon>Planctomycetia</taxon>
        <taxon>Pirellulales</taxon>
        <taxon>Pirellulaceae</taxon>
        <taxon>Rubripirellula</taxon>
    </lineage>
</organism>
<reference evidence="2 3" key="1">
    <citation type="submission" date="2019-02" db="EMBL/GenBank/DDBJ databases">
        <title>Deep-cultivation of Planctomycetes and their phenomic and genomic characterization uncovers novel biology.</title>
        <authorList>
            <person name="Wiegand S."/>
            <person name="Jogler M."/>
            <person name="Boedeker C."/>
            <person name="Pinto D."/>
            <person name="Vollmers J."/>
            <person name="Rivas-Marin E."/>
            <person name="Kohn T."/>
            <person name="Peeters S.H."/>
            <person name="Heuer A."/>
            <person name="Rast P."/>
            <person name="Oberbeckmann S."/>
            <person name="Bunk B."/>
            <person name="Jeske O."/>
            <person name="Meyerdierks A."/>
            <person name="Storesund J.E."/>
            <person name="Kallscheuer N."/>
            <person name="Luecker S."/>
            <person name="Lage O.M."/>
            <person name="Pohl T."/>
            <person name="Merkel B.J."/>
            <person name="Hornburger P."/>
            <person name="Mueller R.-W."/>
            <person name="Bruemmer F."/>
            <person name="Labrenz M."/>
            <person name="Spormann A.M."/>
            <person name="Op Den Camp H."/>
            <person name="Overmann J."/>
            <person name="Amann R."/>
            <person name="Jetten M.S.M."/>
            <person name="Mascher T."/>
            <person name="Medema M.H."/>
            <person name="Devos D.P."/>
            <person name="Kaster A.-K."/>
            <person name="Ovreas L."/>
            <person name="Rohde M."/>
            <person name="Galperin M.Y."/>
            <person name="Jogler C."/>
        </authorList>
    </citation>
    <scope>NUCLEOTIDE SEQUENCE [LARGE SCALE GENOMIC DNA]</scope>
    <source>
        <strain evidence="2 3">Poly59</strain>
    </source>
</reference>
<evidence type="ECO:0000313" key="2">
    <source>
        <dbReference type="EMBL" id="TWU55774.1"/>
    </source>
</evidence>
<dbReference type="EMBL" id="SJPX01000002">
    <property type="protein sequence ID" value="TWU55774.1"/>
    <property type="molecule type" value="Genomic_DNA"/>
</dbReference>
<gene>
    <name evidence="2" type="ORF">Poly59_20750</name>
</gene>
<dbReference type="PROSITE" id="PS51257">
    <property type="entry name" value="PROKAR_LIPOPROTEIN"/>
    <property type="match status" value="1"/>
</dbReference>
<dbReference type="AlphaFoldDB" id="A0A5C6F5H3"/>
<feature type="chain" id="PRO_5023077239" description="APCDD1 domain-containing protein" evidence="1">
    <location>
        <begin position="25"/>
        <end position="205"/>
    </location>
</feature>
<evidence type="ECO:0008006" key="4">
    <source>
        <dbReference type="Google" id="ProtNLM"/>
    </source>
</evidence>
<dbReference type="Proteomes" id="UP000317977">
    <property type="component" value="Unassembled WGS sequence"/>
</dbReference>
<comment type="caution">
    <text evidence="2">The sequence shown here is derived from an EMBL/GenBank/DDBJ whole genome shotgun (WGS) entry which is preliminary data.</text>
</comment>
<feature type="signal peptide" evidence="1">
    <location>
        <begin position="1"/>
        <end position="24"/>
    </location>
</feature>
<evidence type="ECO:0000313" key="3">
    <source>
        <dbReference type="Proteomes" id="UP000317977"/>
    </source>
</evidence>
<dbReference type="RefSeq" id="WP_146533909.1">
    <property type="nucleotide sequence ID" value="NZ_SJPX01000002.1"/>
</dbReference>
<name>A0A5C6F5H3_9BACT</name>
<protein>
    <recommendedName>
        <fullName evidence="4">APCDD1 domain-containing protein</fullName>
    </recommendedName>
</protein>
<evidence type="ECO:0000256" key="1">
    <source>
        <dbReference type="SAM" id="SignalP"/>
    </source>
</evidence>
<dbReference type="OrthoDB" id="266492at2"/>
<sequence length="205" mass="22562" precursor="true">MLRSVFIGGMFAAFAAWTSSACTADESVIYKIEEDWEMVINEPDPANCSPQVTFFTSPSADAEDIYFQLQMNYSADAQFSSGGFHVAAFQGGHMHDEARSGTEKVLASSGDIIRWTSVMAVVDEKLLFAVKDGYSDEWGAFGGPDYLVRIPTSSIQNLATYHPRKSLETVDVGFGANRIDSLTLRRVRVFYVDGRTVNVSIDSQP</sequence>
<keyword evidence="1" id="KW-0732">Signal</keyword>